<dbReference type="AlphaFoldDB" id="A0A8X6MMU6"/>
<sequence length="111" mass="13159">MILRPSLFYACSIWGCTTKKNIQKLQYVQNKSLRKIVGAPIFFPIEVLHNELNTPTITEEIIQQAEKFYEKITTHSNPTIKGQRKYFRMTGKHPYPYKSMDRRELIRREAP</sequence>
<dbReference type="Proteomes" id="UP000887013">
    <property type="component" value="Unassembled WGS sequence"/>
</dbReference>
<keyword evidence="2" id="KW-1185">Reference proteome</keyword>
<organism evidence="1 2">
    <name type="scientific">Nephila pilipes</name>
    <name type="common">Giant wood spider</name>
    <name type="synonym">Nephila maculata</name>
    <dbReference type="NCBI Taxonomy" id="299642"/>
    <lineage>
        <taxon>Eukaryota</taxon>
        <taxon>Metazoa</taxon>
        <taxon>Ecdysozoa</taxon>
        <taxon>Arthropoda</taxon>
        <taxon>Chelicerata</taxon>
        <taxon>Arachnida</taxon>
        <taxon>Araneae</taxon>
        <taxon>Araneomorphae</taxon>
        <taxon>Entelegynae</taxon>
        <taxon>Araneoidea</taxon>
        <taxon>Nephilidae</taxon>
        <taxon>Nephila</taxon>
    </lineage>
</organism>
<dbReference type="EMBL" id="BMAW01048950">
    <property type="protein sequence ID" value="GFS68529.1"/>
    <property type="molecule type" value="Genomic_DNA"/>
</dbReference>
<evidence type="ECO:0000313" key="1">
    <source>
        <dbReference type="EMBL" id="GFS68529.1"/>
    </source>
</evidence>
<comment type="caution">
    <text evidence="1">The sequence shown here is derived from an EMBL/GenBank/DDBJ whole genome shotgun (WGS) entry which is preliminary data.</text>
</comment>
<protein>
    <submittedName>
        <fullName evidence="1">Uncharacterized protein</fullName>
    </submittedName>
</protein>
<accession>A0A8X6MMU6</accession>
<gene>
    <name evidence="1" type="ORF">NPIL_96541</name>
</gene>
<reference evidence="1" key="1">
    <citation type="submission" date="2020-08" db="EMBL/GenBank/DDBJ databases">
        <title>Multicomponent nature underlies the extraordinary mechanical properties of spider dragline silk.</title>
        <authorList>
            <person name="Kono N."/>
            <person name="Nakamura H."/>
            <person name="Mori M."/>
            <person name="Yoshida Y."/>
            <person name="Ohtoshi R."/>
            <person name="Malay A.D."/>
            <person name="Moran D.A.P."/>
            <person name="Tomita M."/>
            <person name="Numata K."/>
            <person name="Arakawa K."/>
        </authorList>
    </citation>
    <scope>NUCLEOTIDE SEQUENCE</scope>
</reference>
<name>A0A8X6MMU6_NEPPI</name>
<proteinExistence type="predicted"/>
<evidence type="ECO:0000313" key="2">
    <source>
        <dbReference type="Proteomes" id="UP000887013"/>
    </source>
</evidence>
<dbReference type="OrthoDB" id="6432094at2759"/>